<dbReference type="EMBL" id="JAHCDA010000002">
    <property type="protein sequence ID" value="MBS7811779.1"/>
    <property type="molecule type" value="Genomic_DNA"/>
</dbReference>
<dbReference type="Proteomes" id="UP000766336">
    <property type="component" value="Unassembled WGS sequence"/>
</dbReference>
<evidence type="ECO:0000313" key="3">
    <source>
        <dbReference type="Proteomes" id="UP000766336"/>
    </source>
</evidence>
<name>A0ABS5QDZ4_9PROT</name>
<reference evidence="2 3" key="1">
    <citation type="submission" date="2021-05" db="EMBL/GenBank/DDBJ databases">
        <title>Roseococcus sp. XZZS9, whole genome shotgun sequencing project.</title>
        <authorList>
            <person name="Zhao G."/>
            <person name="Shen L."/>
        </authorList>
    </citation>
    <scope>NUCLEOTIDE SEQUENCE [LARGE SCALE GENOMIC DNA]</scope>
    <source>
        <strain evidence="2 3">XZZS9</strain>
    </source>
</reference>
<accession>A0ABS5QDZ4</accession>
<sequence>MNSIDITLLAAERLEAALDRLAEALEARFAAEEEAALKRMEQDAVRLLVDQEAARLLAGMPDGQLADAAGSADMVPRAEVDRLAARLDEALARLRGLLGEDASGDT</sequence>
<keyword evidence="3" id="KW-1185">Reference proteome</keyword>
<organism evidence="2 3">
    <name type="scientific">Roseococcus pinisoli</name>
    <dbReference type="NCBI Taxonomy" id="2835040"/>
    <lineage>
        <taxon>Bacteria</taxon>
        <taxon>Pseudomonadati</taxon>
        <taxon>Pseudomonadota</taxon>
        <taxon>Alphaproteobacteria</taxon>
        <taxon>Acetobacterales</taxon>
        <taxon>Roseomonadaceae</taxon>
        <taxon>Roseococcus</taxon>
    </lineage>
</organism>
<evidence type="ECO:0000256" key="1">
    <source>
        <dbReference type="SAM" id="Coils"/>
    </source>
</evidence>
<gene>
    <name evidence="2" type="ORF">KHU32_12590</name>
</gene>
<protein>
    <submittedName>
        <fullName evidence="2">Uncharacterized protein</fullName>
    </submittedName>
</protein>
<comment type="caution">
    <text evidence="2">The sequence shown here is derived from an EMBL/GenBank/DDBJ whole genome shotgun (WGS) entry which is preliminary data.</text>
</comment>
<proteinExistence type="predicted"/>
<evidence type="ECO:0000313" key="2">
    <source>
        <dbReference type="EMBL" id="MBS7811779.1"/>
    </source>
</evidence>
<dbReference type="RefSeq" id="WP_213670429.1">
    <property type="nucleotide sequence ID" value="NZ_JAHCDA010000002.1"/>
</dbReference>
<keyword evidence="1" id="KW-0175">Coiled coil</keyword>
<feature type="coiled-coil region" evidence="1">
    <location>
        <begin position="14"/>
        <end position="50"/>
    </location>
</feature>